<accession>A0A813KNH2</accession>
<evidence type="ECO:0000313" key="4">
    <source>
        <dbReference type="Proteomes" id="UP000654075"/>
    </source>
</evidence>
<comment type="caution">
    <text evidence="2">The sequence shown here is derived from an EMBL/GenBank/DDBJ whole genome shotgun (WGS) entry which is preliminary data.</text>
</comment>
<dbReference type="Proteomes" id="UP000626109">
    <property type="component" value="Unassembled WGS sequence"/>
</dbReference>
<gene>
    <name evidence="1" type="ORF">PGLA1383_LOCUS20040</name>
    <name evidence="2" type="ORF">PGLA2088_LOCUS35428</name>
</gene>
<dbReference type="EMBL" id="CAJNNV010013511">
    <property type="protein sequence ID" value="CAE8601758.1"/>
    <property type="molecule type" value="Genomic_DNA"/>
</dbReference>
<dbReference type="EMBL" id="CAJNNW010031836">
    <property type="protein sequence ID" value="CAE8709377.1"/>
    <property type="molecule type" value="Genomic_DNA"/>
</dbReference>
<name>A0A813KNH2_POLGL</name>
<keyword evidence="4" id="KW-1185">Reference proteome</keyword>
<evidence type="ECO:0000313" key="1">
    <source>
        <dbReference type="EMBL" id="CAE8601758.1"/>
    </source>
</evidence>
<organism evidence="2 3">
    <name type="scientific">Polarella glacialis</name>
    <name type="common">Dinoflagellate</name>
    <dbReference type="NCBI Taxonomy" id="89957"/>
    <lineage>
        <taxon>Eukaryota</taxon>
        <taxon>Sar</taxon>
        <taxon>Alveolata</taxon>
        <taxon>Dinophyceae</taxon>
        <taxon>Suessiales</taxon>
        <taxon>Suessiaceae</taxon>
        <taxon>Polarella</taxon>
    </lineage>
</organism>
<proteinExistence type="predicted"/>
<dbReference type="AlphaFoldDB" id="A0A813KNH2"/>
<sequence length="105" mass="11785">MNINGKSIRRQVRQEVERDPKVMYQALDSVRVTPAQVPKVEASNALFQGSQRRLNDITPLEIQEHIELLENLSMVVVAKDVVVVGLTCLKEALGPVQDKASMQFK</sequence>
<reference evidence="2" key="1">
    <citation type="submission" date="2021-02" db="EMBL/GenBank/DDBJ databases">
        <authorList>
            <person name="Dougan E. K."/>
            <person name="Rhodes N."/>
            <person name="Thang M."/>
            <person name="Chan C."/>
        </authorList>
    </citation>
    <scope>NUCLEOTIDE SEQUENCE</scope>
</reference>
<protein>
    <submittedName>
        <fullName evidence="2">Uncharacterized protein</fullName>
    </submittedName>
</protein>
<evidence type="ECO:0000313" key="3">
    <source>
        <dbReference type="Proteomes" id="UP000626109"/>
    </source>
</evidence>
<dbReference type="Proteomes" id="UP000654075">
    <property type="component" value="Unassembled WGS sequence"/>
</dbReference>
<evidence type="ECO:0000313" key="2">
    <source>
        <dbReference type="EMBL" id="CAE8709377.1"/>
    </source>
</evidence>